<proteinExistence type="predicted"/>
<name>A0A9D2B2T8_9FIRM</name>
<evidence type="ECO:0000259" key="3">
    <source>
        <dbReference type="Pfam" id="PF17651"/>
    </source>
</evidence>
<evidence type="ECO:0000313" key="5">
    <source>
        <dbReference type="Proteomes" id="UP000886817"/>
    </source>
</evidence>
<sequence>MKREGISKKIYLELQRPTEEDSRSAQRRILDGLKQQQIHAKFSFEAMKKLYPLCKQADWKLTVSLAWNGEMWVITDLEDGNTSEAHYGVAVDLGSTTVVGRMIQCETGKCLAEVSIYNRQIPYGTDILNRIFYCKDQPEHLEELRQATVDSIRDILEKLEEETGISSQKCIQMVIAGNTTMLHFLLGLDAFCVFSTPYAVWTDRPGFLRGTDLGLAVNGFVYCYPGKSNYLGGDIISGIVATGIHQEKELCAFFDIGTNGELVVGCRDFLLCGAGAAGPALEGGVVKTGMRAVPGAVDRVLLENGVCSIHVLGEEKAEGICGSGIVDLLAQLFLNGWINMKGTLDPEKSPLIQKQGDSYAVEYAPGLFFYQEDIDEFLRTKAAAYTMVEYMLQQAGISLQELDKFYVAGAFGKHVSVESAVTIGMYPDMDREKLISAGNASLEGAVRLLTDRQSLLELDGILEKMVYVQFGAVEDFLHLMVAAQAIPHTDLERYPTVKRNLQERKKA</sequence>
<dbReference type="InterPro" id="IPR027980">
    <property type="entry name" value="RACo_C"/>
</dbReference>
<dbReference type="Gene3D" id="3.30.420.480">
    <property type="entry name" value="Domain of unknown function (DUF4445)"/>
    <property type="match status" value="1"/>
</dbReference>
<gene>
    <name evidence="4" type="ORF">IAA45_07050</name>
</gene>
<evidence type="ECO:0000313" key="4">
    <source>
        <dbReference type="EMBL" id="HIX59452.1"/>
    </source>
</evidence>
<dbReference type="Pfam" id="PF17650">
    <property type="entry name" value="RACo_linker"/>
    <property type="match status" value="1"/>
</dbReference>
<feature type="domain" description="RACo-like middle region" evidence="3">
    <location>
        <begin position="87"/>
        <end position="246"/>
    </location>
</feature>
<evidence type="ECO:0000259" key="2">
    <source>
        <dbReference type="Pfam" id="PF17650"/>
    </source>
</evidence>
<protein>
    <submittedName>
        <fullName evidence="4">DUF4445 domain-containing protein</fullName>
    </submittedName>
</protein>
<dbReference type="PANTHER" id="PTHR42895:SF2">
    <property type="entry name" value="IRON-SULFUR CLUSTER PROTEIN"/>
    <property type="match status" value="1"/>
</dbReference>
<dbReference type="AlphaFoldDB" id="A0A9D2B2T8"/>
<reference evidence="4" key="1">
    <citation type="journal article" date="2021" name="PeerJ">
        <title>Extensive microbial diversity within the chicken gut microbiome revealed by metagenomics and culture.</title>
        <authorList>
            <person name="Gilroy R."/>
            <person name="Ravi A."/>
            <person name="Getino M."/>
            <person name="Pursley I."/>
            <person name="Horton D.L."/>
            <person name="Alikhan N.F."/>
            <person name="Baker D."/>
            <person name="Gharbi K."/>
            <person name="Hall N."/>
            <person name="Watson M."/>
            <person name="Adriaenssens E.M."/>
            <person name="Foster-Nyarko E."/>
            <person name="Jarju S."/>
            <person name="Secka A."/>
            <person name="Antonio M."/>
            <person name="Oren A."/>
            <person name="Chaudhuri R.R."/>
            <person name="La Ragione R."/>
            <person name="Hildebrand F."/>
            <person name="Pallen M.J."/>
        </authorList>
    </citation>
    <scope>NUCLEOTIDE SEQUENCE</scope>
    <source>
        <strain evidence="4">ChiSjej1B19-8411</strain>
    </source>
</reference>
<evidence type="ECO:0000259" key="1">
    <source>
        <dbReference type="Pfam" id="PF14574"/>
    </source>
</evidence>
<dbReference type="InterPro" id="IPR052911">
    <property type="entry name" value="Corrinoid_activation_enz"/>
</dbReference>
<dbReference type="InterPro" id="IPR042259">
    <property type="entry name" value="Raco-like_middle_sf"/>
</dbReference>
<dbReference type="PANTHER" id="PTHR42895">
    <property type="entry name" value="IRON-SULFUR CLUSTER-BINDING PROTEIN-RELATED"/>
    <property type="match status" value="1"/>
</dbReference>
<dbReference type="Proteomes" id="UP000886817">
    <property type="component" value="Unassembled WGS sequence"/>
</dbReference>
<organism evidence="4 5">
    <name type="scientific">Candidatus Blautia gallistercoris</name>
    <dbReference type="NCBI Taxonomy" id="2838490"/>
    <lineage>
        <taxon>Bacteria</taxon>
        <taxon>Bacillati</taxon>
        <taxon>Bacillota</taxon>
        <taxon>Clostridia</taxon>
        <taxon>Lachnospirales</taxon>
        <taxon>Lachnospiraceae</taxon>
        <taxon>Blautia</taxon>
    </lineage>
</organism>
<comment type="caution">
    <text evidence="4">The sequence shown here is derived from an EMBL/GenBank/DDBJ whole genome shotgun (WGS) entry which is preliminary data.</text>
</comment>
<dbReference type="InterPro" id="IPR040506">
    <property type="entry name" value="RACo_linker"/>
</dbReference>
<reference evidence="4" key="2">
    <citation type="submission" date="2021-04" db="EMBL/GenBank/DDBJ databases">
        <authorList>
            <person name="Gilroy R."/>
        </authorList>
    </citation>
    <scope>NUCLEOTIDE SEQUENCE</scope>
    <source>
        <strain evidence="4">ChiSjej1B19-8411</strain>
    </source>
</reference>
<dbReference type="Pfam" id="PF17651">
    <property type="entry name" value="Raco_middle"/>
    <property type="match status" value="1"/>
</dbReference>
<dbReference type="EMBL" id="DXEX01000154">
    <property type="protein sequence ID" value="HIX59452.1"/>
    <property type="molecule type" value="Genomic_DNA"/>
</dbReference>
<dbReference type="Pfam" id="PF14574">
    <property type="entry name" value="RACo_C_ter"/>
    <property type="match status" value="1"/>
</dbReference>
<feature type="domain" description="RACo C-terminal" evidence="1">
    <location>
        <begin position="249"/>
        <end position="498"/>
    </location>
</feature>
<dbReference type="InterPro" id="IPR041414">
    <property type="entry name" value="Raco-like_middle"/>
</dbReference>
<accession>A0A9D2B2T8</accession>
<dbReference type="Gene3D" id="3.10.20.880">
    <property type="match status" value="1"/>
</dbReference>
<feature type="domain" description="RACo linker region" evidence="2">
    <location>
        <begin position="8"/>
        <end position="83"/>
    </location>
</feature>